<dbReference type="GO" id="GO:0016787">
    <property type="term" value="F:hydrolase activity"/>
    <property type="evidence" value="ECO:0007669"/>
    <property type="project" value="UniProtKB-KW"/>
</dbReference>
<evidence type="ECO:0000256" key="7">
    <source>
        <dbReference type="ARBA" id="ARBA00023242"/>
    </source>
</evidence>
<evidence type="ECO:0000259" key="9">
    <source>
        <dbReference type="Pfam" id="PF13359"/>
    </source>
</evidence>
<evidence type="ECO:0000313" key="13">
    <source>
        <dbReference type="Proteomes" id="UP000321393"/>
    </source>
</evidence>
<gene>
    <name evidence="12" type="ORF">E5676_scaffold109G00280</name>
    <name evidence="11" type="ORF">E6C27_scaffold83G00240</name>
</gene>
<feature type="domain" description="DUF8040" evidence="10">
    <location>
        <begin position="2"/>
        <end position="41"/>
    </location>
</feature>
<name>A0A5D3BQ18_CUCMM</name>
<dbReference type="Proteomes" id="UP000321947">
    <property type="component" value="Unassembled WGS sequence"/>
</dbReference>
<comment type="subcellular location">
    <subcellularLocation>
        <location evidence="2">Nucleus</location>
    </subcellularLocation>
</comment>
<dbReference type="PANTHER" id="PTHR22930:SF281">
    <property type="entry name" value="NUCLEASE"/>
    <property type="match status" value="1"/>
</dbReference>
<accession>A0A5D3BQ18</accession>
<dbReference type="GO" id="GO:0005634">
    <property type="term" value="C:nucleus"/>
    <property type="evidence" value="ECO:0007669"/>
    <property type="project" value="UniProtKB-SubCell"/>
</dbReference>
<dbReference type="PANTHER" id="PTHR22930">
    <property type="match status" value="1"/>
</dbReference>
<proteinExistence type="inferred from homology"/>
<keyword evidence="5" id="KW-0479">Metal-binding</keyword>
<dbReference type="InterPro" id="IPR058353">
    <property type="entry name" value="DUF8040"/>
</dbReference>
<dbReference type="Pfam" id="PF26138">
    <property type="entry name" value="DUF8040"/>
    <property type="match status" value="1"/>
</dbReference>
<evidence type="ECO:0000313" key="12">
    <source>
        <dbReference type="EMBL" id="TYK01150.1"/>
    </source>
</evidence>
<feature type="domain" description="DDE Tnp4" evidence="9">
    <location>
        <begin position="73"/>
        <end position="217"/>
    </location>
</feature>
<evidence type="ECO:0000256" key="2">
    <source>
        <dbReference type="ARBA" id="ARBA00004123"/>
    </source>
</evidence>
<feature type="region of interest" description="Disordered" evidence="8">
    <location>
        <begin position="365"/>
        <end position="393"/>
    </location>
</feature>
<dbReference type="GO" id="GO:0046872">
    <property type="term" value="F:metal ion binding"/>
    <property type="evidence" value="ECO:0007669"/>
    <property type="project" value="UniProtKB-KW"/>
</dbReference>
<keyword evidence="6" id="KW-0378">Hydrolase</keyword>
<dbReference type="OrthoDB" id="1851308at2759"/>
<sequence length="440" mass="50124">MVAMFLHVLVHDVKNHVIQREFVRSCETVSRHFNLVLLAVIRLYEELKKRPFPVTNKCNDQRWKCFKICLGALDGTYIKVNVPATDRPTFRTRKGKIATNILGVCNTKGDFVYVLVGWEGSAADSRILRDALSRENGLQVPKVTKYYYLCDAGYPNTEGFLVSYRGQWYHLQEWRGAGNAPTNAKEYFNMKYSLARNIIECAFSVLKGRWAILQGKSYYPLMSTSNHASRHVWTKEEQDTLVECLMELVSIGDGNWIMAIAEMWGPTCGGFGWNDEENCIIAKKGLFDNWVRLHPATKELLNKLFPYYEELTYVFGCDRATSRFVETLVDAGSNEPGEYDGFDMGDGNEEFLSVYSQGIYLSQDDVRASRPSRASEGRTGSSGSKRKRGSRREVDVEGIHLALDQTNDQLRMIAEWPARALANDNHVRRNSSAYCVRCQN</sequence>
<comment type="cofactor">
    <cofactor evidence="1">
        <name>a divalent metal cation</name>
        <dbReference type="ChEBI" id="CHEBI:60240"/>
    </cofactor>
</comment>
<dbReference type="InterPro" id="IPR045249">
    <property type="entry name" value="HARBI1-like"/>
</dbReference>
<dbReference type="AlphaFoldDB" id="A0A5D3BQ18"/>
<evidence type="ECO:0000256" key="5">
    <source>
        <dbReference type="ARBA" id="ARBA00022723"/>
    </source>
</evidence>
<evidence type="ECO:0000259" key="10">
    <source>
        <dbReference type="Pfam" id="PF26138"/>
    </source>
</evidence>
<keyword evidence="7" id="KW-0539">Nucleus</keyword>
<evidence type="ECO:0000313" key="14">
    <source>
        <dbReference type="Proteomes" id="UP000321947"/>
    </source>
</evidence>
<evidence type="ECO:0000256" key="8">
    <source>
        <dbReference type="SAM" id="MobiDB-lite"/>
    </source>
</evidence>
<dbReference type="EMBL" id="SSTD01016302">
    <property type="protein sequence ID" value="TYK01150.1"/>
    <property type="molecule type" value="Genomic_DNA"/>
</dbReference>
<evidence type="ECO:0000256" key="6">
    <source>
        <dbReference type="ARBA" id="ARBA00022801"/>
    </source>
</evidence>
<organism evidence="12 14">
    <name type="scientific">Cucumis melo var. makuwa</name>
    <name type="common">Oriental melon</name>
    <dbReference type="NCBI Taxonomy" id="1194695"/>
    <lineage>
        <taxon>Eukaryota</taxon>
        <taxon>Viridiplantae</taxon>
        <taxon>Streptophyta</taxon>
        <taxon>Embryophyta</taxon>
        <taxon>Tracheophyta</taxon>
        <taxon>Spermatophyta</taxon>
        <taxon>Magnoliopsida</taxon>
        <taxon>eudicotyledons</taxon>
        <taxon>Gunneridae</taxon>
        <taxon>Pentapetalae</taxon>
        <taxon>rosids</taxon>
        <taxon>fabids</taxon>
        <taxon>Cucurbitales</taxon>
        <taxon>Cucurbitaceae</taxon>
        <taxon>Benincaseae</taxon>
        <taxon>Cucumis</taxon>
    </lineage>
</organism>
<keyword evidence="4" id="KW-0540">Nuclease</keyword>
<dbReference type="EMBL" id="SSTE01013280">
    <property type="protein sequence ID" value="KAA0047154.1"/>
    <property type="molecule type" value="Genomic_DNA"/>
</dbReference>
<feature type="compositionally biased region" description="Basic and acidic residues" evidence="8">
    <location>
        <begin position="365"/>
        <end position="376"/>
    </location>
</feature>
<evidence type="ECO:0000256" key="3">
    <source>
        <dbReference type="ARBA" id="ARBA00006958"/>
    </source>
</evidence>
<dbReference type="Proteomes" id="UP000321393">
    <property type="component" value="Unassembled WGS sequence"/>
</dbReference>
<evidence type="ECO:0000313" key="11">
    <source>
        <dbReference type="EMBL" id="KAA0047154.1"/>
    </source>
</evidence>
<dbReference type="Pfam" id="PF13359">
    <property type="entry name" value="DDE_Tnp_4"/>
    <property type="match status" value="1"/>
</dbReference>
<reference evidence="13 14" key="1">
    <citation type="submission" date="2019-08" db="EMBL/GenBank/DDBJ databases">
        <title>Draft genome sequences of two oriental melons (Cucumis melo L. var makuwa).</title>
        <authorList>
            <person name="Kwon S.-Y."/>
        </authorList>
    </citation>
    <scope>NUCLEOTIDE SEQUENCE [LARGE SCALE GENOMIC DNA]</scope>
    <source>
        <strain evidence="14">cv. Chang Bougi</strain>
        <strain evidence="13">cv. SW 3</strain>
        <tissue evidence="12">Leaf</tissue>
    </source>
</reference>
<dbReference type="InterPro" id="IPR027806">
    <property type="entry name" value="HARBI1_dom"/>
</dbReference>
<evidence type="ECO:0000256" key="1">
    <source>
        <dbReference type="ARBA" id="ARBA00001968"/>
    </source>
</evidence>
<comment type="caution">
    <text evidence="12">The sequence shown here is derived from an EMBL/GenBank/DDBJ whole genome shotgun (WGS) entry which is preliminary data.</text>
</comment>
<dbReference type="GO" id="GO:0004518">
    <property type="term" value="F:nuclease activity"/>
    <property type="evidence" value="ECO:0007669"/>
    <property type="project" value="UniProtKB-KW"/>
</dbReference>
<comment type="similarity">
    <text evidence="3">Belongs to the HARBI1 family.</text>
</comment>
<evidence type="ECO:0000256" key="4">
    <source>
        <dbReference type="ARBA" id="ARBA00022722"/>
    </source>
</evidence>
<protein>
    <submittedName>
        <fullName evidence="12">Retrotransposon protein</fullName>
    </submittedName>
</protein>